<reference evidence="16 17" key="1">
    <citation type="submission" date="2022-06" db="EMBL/GenBank/DDBJ databases">
        <title>Sequencing the genomes of 1000 actinobacteria strains.</title>
        <authorList>
            <person name="Klenk H.-P."/>
        </authorList>
    </citation>
    <scope>NUCLEOTIDE SEQUENCE [LARGE SCALE GENOMIC DNA]</scope>
    <source>
        <strain evidence="16 17">DSM 41656</strain>
    </source>
</reference>
<keyword evidence="8" id="KW-0547">Nucleotide-binding</keyword>
<evidence type="ECO:0000256" key="10">
    <source>
        <dbReference type="ARBA" id="ARBA00022840"/>
    </source>
</evidence>
<evidence type="ECO:0000256" key="4">
    <source>
        <dbReference type="ARBA" id="ARBA00011962"/>
    </source>
</evidence>
<feature type="domain" description="Maltokinase N-terminal cap" evidence="15">
    <location>
        <begin position="34"/>
        <end position="123"/>
    </location>
</feature>
<evidence type="ECO:0000256" key="1">
    <source>
        <dbReference type="ARBA" id="ARBA00004964"/>
    </source>
</evidence>
<keyword evidence="11" id="KW-0320">Glycogen biosynthesis</keyword>
<evidence type="ECO:0000256" key="9">
    <source>
        <dbReference type="ARBA" id="ARBA00022777"/>
    </source>
</evidence>
<organism evidence="16 17">
    <name type="scientific">Kitasatospora paracochleata</name>
    <dbReference type="NCBI Taxonomy" id="58354"/>
    <lineage>
        <taxon>Bacteria</taxon>
        <taxon>Bacillati</taxon>
        <taxon>Actinomycetota</taxon>
        <taxon>Actinomycetes</taxon>
        <taxon>Kitasatosporales</taxon>
        <taxon>Streptomycetaceae</taxon>
        <taxon>Kitasatospora</taxon>
    </lineage>
</organism>
<evidence type="ECO:0000256" key="8">
    <source>
        <dbReference type="ARBA" id="ARBA00022741"/>
    </source>
</evidence>
<evidence type="ECO:0000313" key="16">
    <source>
        <dbReference type="EMBL" id="MCP2312817.1"/>
    </source>
</evidence>
<accession>A0ABT1J5U9</accession>
<evidence type="ECO:0000256" key="14">
    <source>
        <dbReference type="ARBA" id="ARBA00049067"/>
    </source>
</evidence>
<sequence length="486" mass="53125">MPTAVCESCLATEPGQALRGDELLRPLLPALLPWLVTRRWFTHESGCLQDLAPITDTVLEQPGGEAVLVHALLTAVHTSGAARRYQLLLGLRPRLTPRLNAAVVGRAVGGRWDGWWIYEATEDPELMSLLLERAQTARPGAPRLALTRPGSVPGGLTPRPLKAEQTNSAVVFGNRLMLKLFRQPQPGPHPEAEVLTALTAAGSISTPRLLGRLAVGDYVLGVLQEFLPADGDGWDLAVQHATDSLRGHEGTAGLGGFSADAYAMGESVARTHRLLAETFPRRYLTEKQICGIVDQLDDRLRDAACRVPELVPHTERITEIYRDFARAASQGRGLDGQRIHGDLHLGQVLRTQTGWKVIDFEGEPGGAADDQGRPQPVLRDVAGMLRSFEYAAEHALATLLTEDGELLDPADRLHHTRRARAWSLRGRRAFIAGYAAGGPVDPYCHPAVLRAFETDKAVYEAVYETRYRPDKRFIPLGAIQRLAAGR</sequence>
<keyword evidence="12" id="KW-0119">Carbohydrate metabolism</keyword>
<protein>
    <recommendedName>
        <fullName evidence="5">Maltokinase</fullName>
        <ecNumber evidence="4">2.7.1.175</ecNumber>
    </recommendedName>
    <alternativeName>
        <fullName evidence="13">Maltose-1-phosphate synthase</fullName>
    </alternativeName>
</protein>
<evidence type="ECO:0000256" key="5">
    <source>
        <dbReference type="ARBA" id="ARBA00013882"/>
    </source>
</evidence>
<dbReference type="SUPFAM" id="SSF56112">
    <property type="entry name" value="Protein kinase-like (PK-like)"/>
    <property type="match status" value="1"/>
</dbReference>
<dbReference type="InterPro" id="IPR040999">
    <property type="entry name" value="Mak_N_cap"/>
</dbReference>
<dbReference type="RefSeq" id="WP_253802230.1">
    <property type="nucleotide sequence ID" value="NZ_BAAAUB010000115.1"/>
</dbReference>
<keyword evidence="17" id="KW-1185">Reference proteome</keyword>
<evidence type="ECO:0000256" key="3">
    <source>
        <dbReference type="ARBA" id="ARBA00011245"/>
    </source>
</evidence>
<comment type="subunit">
    <text evidence="3">Monomer.</text>
</comment>
<evidence type="ECO:0000256" key="2">
    <source>
        <dbReference type="ARBA" id="ARBA00006219"/>
    </source>
</evidence>
<keyword evidence="7 16" id="KW-0808">Transferase</keyword>
<evidence type="ECO:0000256" key="6">
    <source>
        <dbReference type="ARBA" id="ARBA00022600"/>
    </source>
</evidence>
<evidence type="ECO:0000256" key="13">
    <source>
        <dbReference type="ARBA" id="ARBA00031251"/>
    </source>
</evidence>
<dbReference type="EMBL" id="JAMZDX010000006">
    <property type="protein sequence ID" value="MCP2312817.1"/>
    <property type="molecule type" value="Genomic_DNA"/>
</dbReference>
<gene>
    <name evidence="16" type="ORF">FHR36_005998</name>
</gene>
<dbReference type="InterPro" id="IPR011009">
    <property type="entry name" value="Kinase-like_dom_sf"/>
</dbReference>
<dbReference type="GO" id="GO:0016740">
    <property type="term" value="F:transferase activity"/>
    <property type="evidence" value="ECO:0007669"/>
    <property type="project" value="UniProtKB-KW"/>
</dbReference>
<dbReference type="Pfam" id="PF18085">
    <property type="entry name" value="Mak_N_cap"/>
    <property type="match status" value="1"/>
</dbReference>
<evidence type="ECO:0000256" key="12">
    <source>
        <dbReference type="ARBA" id="ARBA00023277"/>
    </source>
</evidence>
<dbReference type="Gene3D" id="3.90.1200.10">
    <property type="match status" value="1"/>
</dbReference>
<evidence type="ECO:0000256" key="7">
    <source>
        <dbReference type="ARBA" id="ARBA00022679"/>
    </source>
</evidence>
<keyword evidence="10" id="KW-0067">ATP-binding</keyword>
<keyword evidence="9" id="KW-0418">Kinase</keyword>
<dbReference type="Proteomes" id="UP001206483">
    <property type="component" value="Unassembled WGS sequence"/>
</dbReference>
<evidence type="ECO:0000256" key="11">
    <source>
        <dbReference type="ARBA" id="ARBA00023056"/>
    </source>
</evidence>
<evidence type="ECO:0000259" key="15">
    <source>
        <dbReference type="Pfam" id="PF18085"/>
    </source>
</evidence>
<keyword evidence="6" id="KW-0321">Glycogen metabolism</keyword>
<comment type="caution">
    <text evidence="16">The sequence shown here is derived from an EMBL/GenBank/DDBJ whole genome shotgun (WGS) entry which is preliminary data.</text>
</comment>
<name>A0ABT1J5U9_9ACTN</name>
<comment type="pathway">
    <text evidence="1">Glycan biosynthesis; glycogen biosynthesis.</text>
</comment>
<dbReference type="EC" id="2.7.1.175" evidence="4"/>
<evidence type="ECO:0000313" key="17">
    <source>
        <dbReference type="Proteomes" id="UP001206483"/>
    </source>
</evidence>
<comment type="similarity">
    <text evidence="2">Belongs to the aminoglycoside phosphotransferase family.</text>
</comment>
<comment type="catalytic activity">
    <reaction evidence="14">
        <text>D-maltose + ATP = alpha-maltose 1-phosphate + ADP + H(+)</text>
        <dbReference type="Rhea" id="RHEA:31915"/>
        <dbReference type="ChEBI" id="CHEBI:15378"/>
        <dbReference type="ChEBI" id="CHEBI:17306"/>
        <dbReference type="ChEBI" id="CHEBI:30616"/>
        <dbReference type="ChEBI" id="CHEBI:63576"/>
        <dbReference type="ChEBI" id="CHEBI:456216"/>
        <dbReference type="EC" id="2.7.1.175"/>
    </reaction>
</comment>
<proteinExistence type="inferred from homology"/>